<dbReference type="EMBL" id="KV922169">
    <property type="protein sequence ID" value="ORE01195.1"/>
    <property type="molecule type" value="Genomic_DNA"/>
</dbReference>
<name>A0A1X0QN68_RHIZD</name>
<accession>A0A1X0QN68</accession>
<protein>
    <submittedName>
        <fullName evidence="1">Uncharacterized protein</fullName>
    </submittedName>
</protein>
<dbReference type="Proteomes" id="UP000242414">
    <property type="component" value="Unassembled WGS sequence"/>
</dbReference>
<dbReference type="AlphaFoldDB" id="A0A1X0QN68"/>
<gene>
    <name evidence="1" type="ORF">BCV72DRAFT_253235</name>
</gene>
<proteinExistence type="predicted"/>
<dbReference type="VEuPathDB" id="FungiDB:BCV72DRAFT_253235"/>
<evidence type="ECO:0000313" key="1">
    <source>
        <dbReference type="EMBL" id="ORE01195.1"/>
    </source>
</evidence>
<organism evidence="1">
    <name type="scientific">Rhizopus microsporus var. microsporus</name>
    <dbReference type="NCBI Taxonomy" id="86635"/>
    <lineage>
        <taxon>Eukaryota</taxon>
        <taxon>Fungi</taxon>
        <taxon>Fungi incertae sedis</taxon>
        <taxon>Mucoromycota</taxon>
        <taxon>Mucoromycotina</taxon>
        <taxon>Mucoromycetes</taxon>
        <taxon>Mucorales</taxon>
        <taxon>Mucorineae</taxon>
        <taxon>Rhizopodaceae</taxon>
        <taxon>Rhizopus</taxon>
    </lineage>
</organism>
<reference evidence="1" key="1">
    <citation type="journal article" date="2016" name="Proc. Natl. Acad. Sci. U.S.A.">
        <title>Lipid metabolic changes in an early divergent fungus govern the establishment of a mutualistic symbiosis with endobacteria.</title>
        <authorList>
            <person name="Lastovetsky O.A."/>
            <person name="Gaspar M.L."/>
            <person name="Mondo S.J."/>
            <person name="LaButti K.M."/>
            <person name="Sandor L."/>
            <person name="Grigoriev I.V."/>
            <person name="Henry S.A."/>
            <person name="Pawlowska T.E."/>
        </authorList>
    </citation>
    <scope>NUCLEOTIDE SEQUENCE [LARGE SCALE GENOMIC DNA]</scope>
    <source>
        <strain evidence="1">ATCC 52814</strain>
    </source>
</reference>
<dbReference type="OrthoDB" id="2261340at2759"/>
<sequence>MSNFHISTSRLDLHKPYIFNSNNILLNSEEGFKVKFWSHIFEEPFSVSNVCLHWEDTVPFIFKYTEAAPKVDLRIISTMSCEEGDHSLLKHHVNSLISNNNIHNPYPLMMIMGFEFVFMSLEFVEDVGYVMKRIDRYCFPIIKKAVNEGEIETLIKDINAIKVGALFPTNTLFKGHGHRRNAAYISTSKNS</sequence>